<protein>
    <recommendedName>
        <fullName evidence="14">Disulfide bond formation protein B</fullName>
    </recommendedName>
    <alternativeName>
        <fullName evidence="14">Disulfide oxidoreductase</fullName>
    </alternativeName>
</protein>
<dbReference type="Pfam" id="PF02600">
    <property type="entry name" value="DsbB"/>
    <property type="match status" value="1"/>
</dbReference>
<dbReference type="PANTHER" id="PTHR36570:SF3">
    <property type="entry name" value="DISULFIDE BOND FORMATION PROTEIN B"/>
    <property type="match status" value="1"/>
</dbReference>
<keyword evidence="8 14" id="KW-1133">Transmembrane helix</keyword>
<keyword evidence="6 14" id="KW-0812">Transmembrane</keyword>
<dbReference type="AlphaFoldDB" id="A0A1Q8YEM2"/>
<evidence type="ECO:0000313" key="17">
    <source>
        <dbReference type="Proteomes" id="UP000185911"/>
    </source>
</evidence>
<dbReference type="STRING" id="81479.RA876_07400"/>
<proteinExistence type="inferred from homology"/>
<dbReference type="Gene3D" id="1.20.1550.10">
    <property type="entry name" value="DsbB-like"/>
    <property type="match status" value="1"/>
</dbReference>
<dbReference type="InterPro" id="IPR003752">
    <property type="entry name" value="DiS_bond_form_DsbB/BdbC"/>
</dbReference>
<dbReference type="InterPro" id="IPR050183">
    <property type="entry name" value="DsbB"/>
</dbReference>
<dbReference type="GO" id="GO:0009055">
    <property type="term" value="F:electron transfer activity"/>
    <property type="evidence" value="ECO:0007669"/>
    <property type="project" value="UniProtKB-UniRule"/>
</dbReference>
<keyword evidence="9 14" id="KW-0560">Oxidoreductase</keyword>
<evidence type="ECO:0000256" key="1">
    <source>
        <dbReference type="ARBA" id="ARBA00004429"/>
    </source>
</evidence>
<comment type="caution">
    <text evidence="16">The sequence shown here is derived from an EMBL/GenBank/DDBJ whole genome shotgun (WGS) entry which is preliminary data.</text>
</comment>
<accession>A0A1Q8YEM2</accession>
<evidence type="ECO:0000256" key="13">
    <source>
        <dbReference type="ARBA" id="ARBA00023284"/>
    </source>
</evidence>
<evidence type="ECO:0000256" key="7">
    <source>
        <dbReference type="ARBA" id="ARBA00022982"/>
    </source>
</evidence>
<keyword evidence="7 14" id="KW-0249">Electron transport</keyword>
<sequence>MFSRLLAVLDSAPRRVFLAIGVICIAMFGYGLYLQQYAGLNPCPMCIVQRYALIFVAIVALLAGVGGQKSIHIAGAALLLLISGFGAFVAARQSWLQWYPPEVATCGRDFYGMIESFPLQRAIPMIFRGSGDCYAVDWTFLGGTLANWSFVSFTAFGVLAVLMIWRRARQTPNRHGA</sequence>
<gene>
    <name evidence="14" type="primary">dsbB</name>
    <name evidence="16" type="ORF">BLL52_2661</name>
</gene>
<name>A0A1Q8YEM2_9BURK</name>
<dbReference type="HAMAP" id="MF_00286">
    <property type="entry name" value="DsbB"/>
    <property type="match status" value="1"/>
</dbReference>
<evidence type="ECO:0000256" key="9">
    <source>
        <dbReference type="ARBA" id="ARBA00023002"/>
    </source>
</evidence>
<dbReference type="InterPro" id="IPR022920">
    <property type="entry name" value="Disulphide_bond_form_DsbB"/>
</dbReference>
<evidence type="ECO:0000256" key="6">
    <source>
        <dbReference type="ARBA" id="ARBA00022692"/>
    </source>
</evidence>
<evidence type="ECO:0000256" key="14">
    <source>
        <dbReference type="HAMAP-Rule" id="MF_00286"/>
    </source>
</evidence>
<feature type="transmembrane region" description="Helical" evidence="15">
    <location>
        <begin position="16"/>
        <end position="35"/>
    </location>
</feature>
<dbReference type="GO" id="GO:0006457">
    <property type="term" value="P:protein folding"/>
    <property type="evidence" value="ECO:0007669"/>
    <property type="project" value="InterPro"/>
</dbReference>
<dbReference type="GO" id="GO:0015035">
    <property type="term" value="F:protein-disulfide reductase activity"/>
    <property type="evidence" value="ECO:0007669"/>
    <property type="project" value="UniProtKB-UniRule"/>
</dbReference>
<dbReference type="EMBL" id="MSYM01000013">
    <property type="protein sequence ID" value="OLP06425.1"/>
    <property type="molecule type" value="Genomic_DNA"/>
</dbReference>
<comment type="subcellular location">
    <subcellularLocation>
        <location evidence="1">Cell inner membrane</location>
        <topology evidence="1">Multi-pass membrane protein</topology>
    </subcellularLocation>
    <subcellularLocation>
        <location evidence="14">Cell membrane</location>
        <topology evidence="14">Multi-pass membrane protein</topology>
    </subcellularLocation>
</comment>
<dbReference type="Proteomes" id="UP000185911">
    <property type="component" value="Unassembled WGS sequence"/>
</dbReference>
<feature type="disulfide bond" description="Redox-active" evidence="14">
    <location>
        <begin position="43"/>
        <end position="46"/>
    </location>
</feature>
<dbReference type="SUPFAM" id="SSF158442">
    <property type="entry name" value="DsbB-like"/>
    <property type="match status" value="1"/>
</dbReference>
<keyword evidence="17" id="KW-1185">Reference proteome</keyword>
<feature type="transmembrane region" description="Helical" evidence="15">
    <location>
        <begin position="145"/>
        <end position="165"/>
    </location>
</feature>
<evidence type="ECO:0000256" key="8">
    <source>
        <dbReference type="ARBA" id="ARBA00022989"/>
    </source>
</evidence>
<dbReference type="RefSeq" id="WP_075586861.1">
    <property type="nucleotide sequence ID" value="NZ_MSYM01000013.1"/>
</dbReference>
<evidence type="ECO:0000256" key="15">
    <source>
        <dbReference type="SAM" id="Phobius"/>
    </source>
</evidence>
<evidence type="ECO:0000256" key="11">
    <source>
        <dbReference type="ARBA" id="ARBA00023157"/>
    </source>
</evidence>
<feature type="transmembrane region" description="Helical" evidence="15">
    <location>
        <begin position="73"/>
        <end position="91"/>
    </location>
</feature>
<evidence type="ECO:0000256" key="12">
    <source>
        <dbReference type="ARBA" id="ARBA00023186"/>
    </source>
</evidence>
<feature type="topological domain" description="Cytoplasmic" evidence="14">
    <location>
        <begin position="167"/>
        <end position="177"/>
    </location>
</feature>
<keyword evidence="5" id="KW-0997">Cell inner membrane</keyword>
<evidence type="ECO:0000256" key="4">
    <source>
        <dbReference type="ARBA" id="ARBA00022475"/>
    </source>
</evidence>
<evidence type="ECO:0000256" key="5">
    <source>
        <dbReference type="ARBA" id="ARBA00022519"/>
    </source>
</evidence>
<dbReference type="InterPro" id="IPR023380">
    <property type="entry name" value="DsbB-like_sf"/>
</dbReference>
<comment type="similarity">
    <text evidence="2 14">Belongs to the DsbB family.</text>
</comment>
<evidence type="ECO:0000256" key="10">
    <source>
        <dbReference type="ARBA" id="ARBA00023136"/>
    </source>
</evidence>
<feature type="transmembrane region" description="Helical" evidence="15">
    <location>
        <begin position="47"/>
        <end position="66"/>
    </location>
</feature>
<feature type="topological domain" description="Cytoplasmic" evidence="14">
    <location>
        <begin position="1"/>
        <end position="16"/>
    </location>
</feature>
<keyword evidence="12 14" id="KW-0143">Chaperone</keyword>
<dbReference type="PANTHER" id="PTHR36570">
    <property type="entry name" value="DISULFIDE BOND FORMATION PROTEIN B"/>
    <property type="match status" value="1"/>
</dbReference>
<keyword evidence="10 14" id="KW-0472">Membrane</keyword>
<organism evidence="16 17">
    <name type="scientific">Rhodoferax antarcticus ANT.BR</name>
    <dbReference type="NCBI Taxonomy" id="1111071"/>
    <lineage>
        <taxon>Bacteria</taxon>
        <taxon>Pseudomonadati</taxon>
        <taxon>Pseudomonadota</taxon>
        <taxon>Betaproteobacteria</taxon>
        <taxon>Burkholderiales</taxon>
        <taxon>Comamonadaceae</taxon>
        <taxon>Rhodoferax</taxon>
    </lineage>
</organism>
<evidence type="ECO:0000256" key="2">
    <source>
        <dbReference type="ARBA" id="ARBA00008823"/>
    </source>
</evidence>
<reference evidence="16 17" key="1">
    <citation type="submission" date="2017-01" db="EMBL/GenBank/DDBJ databases">
        <title>Genome sequence of Rhodoferax antarcticus ANT.BR, a psychrophilic purple nonsulfur bacterium from an Antarctic microbial mat.</title>
        <authorList>
            <person name="Baker J."/>
            <person name="Riester C."/>
            <person name="Skinner B."/>
            <person name="Newell A."/>
            <person name="Swingley W."/>
            <person name="Madigan M."/>
            <person name="Jung D."/>
            <person name="Asao M."/>
            <person name="Chen M."/>
            <person name="Loughlin P."/>
            <person name="Pan H."/>
            <person name="Lin S."/>
            <person name="Li N."/>
            <person name="Shaw J."/>
            <person name="Prado M."/>
            <person name="Sherman C."/>
            <person name="Li X."/>
            <person name="Tang J."/>
            <person name="Blankenship R."/>
            <person name="Zhao T."/>
            <person name="Touchman J."/>
            <person name="Sattley M."/>
        </authorList>
    </citation>
    <scope>NUCLEOTIDE SEQUENCE [LARGE SCALE GENOMIC DNA]</scope>
    <source>
        <strain evidence="16 17">ANT.BR</strain>
    </source>
</reference>
<keyword evidence="4 14" id="KW-1003">Cell membrane</keyword>
<feature type="topological domain" description="Periplasmic" evidence="14">
    <location>
        <begin position="34"/>
        <end position="51"/>
    </location>
</feature>
<keyword evidence="11 14" id="KW-1015">Disulfide bond</keyword>
<keyword evidence="3 14" id="KW-0813">Transport</keyword>
<dbReference type="GO" id="GO:0005886">
    <property type="term" value="C:plasma membrane"/>
    <property type="evidence" value="ECO:0007669"/>
    <property type="project" value="UniProtKB-SubCell"/>
</dbReference>
<comment type="function">
    <text evidence="14">Required for disulfide bond formation in some periplasmic proteins. Acts by oxidizing the DsbA protein.</text>
</comment>
<evidence type="ECO:0000256" key="3">
    <source>
        <dbReference type="ARBA" id="ARBA00022448"/>
    </source>
</evidence>
<keyword evidence="13 14" id="KW-0676">Redox-active center</keyword>
<comment type="caution">
    <text evidence="14">Lacks conserved residue(s) required for the propagation of feature annotation.</text>
</comment>
<evidence type="ECO:0000313" key="16">
    <source>
        <dbReference type="EMBL" id="OLP06425.1"/>
    </source>
</evidence>